<evidence type="ECO:0000313" key="2">
    <source>
        <dbReference type="Proteomes" id="UP000683310"/>
    </source>
</evidence>
<dbReference type="Proteomes" id="UP000683310">
    <property type="component" value="Chromosome"/>
</dbReference>
<reference evidence="1 2" key="1">
    <citation type="submission" date="2021-04" db="EMBL/GenBank/DDBJ databases">
        <title>Nocardia tengchongensis.</title>
        <authorList>
            <person name="Zhuang k."/>
            <person name="Ran Y."/>
            <person name="Li W."/>
        </authorList>
    </citation>
    <scope>NUCLEOTIDE SEQUENCE [LARGE SCALE GENOMIC DNA]</scope>
    <source>
        <strain evidence="1 2">CFH S0057</strain>
    </source>
</reference>
<protein>
    <submittedName>
        <fullName evidence="1">Uncharacterized protein</fullName>
    </submittedName>
</protein>
<sequence>MGVIAAFDGPLGAFHTGPVILPLVRAVTGRYPTRFAALTAVASTD</sequence>
<proteinExistence type="predicted"/>
<gene>
    <name evidence="1" type="ORF">KHQ06_24660</name>
</gene>
<name>A0ABX8CL05_9NOCA</name>
<dbReference type="EMBL" id="CP074371">
    <property type="protein sequence ID" value="QVI19553.1"/>
    <property type="molecule type" value="Genomic_DNA"/>
</dbReference>
<evidence type="ECO:0000313" key="1">
    <source>
        <dbReference type="EMBL" id="QVI19553.1"/>
    </source>
</evidence>
<organism evidence="1 2">
    <name type="scientific">Nocardia tengchongensis</name>
    <dbReference type="NCBI Taxonomy" id="2055889"/>
    <lineage>
        <taxon>Bacteria</taxon>
        <taxon>Bacillati</taxon>
        <taxon>Actinomycetota</taxon>
        <taxon>Actinomycetes</taxon>
        <taxon>Mycobacteriales</taxon>
        <taxon>Nocardiaceae</taxon>
        <taxon>Nocardia</taxon>
    </lineage>
</organism>
<keyword evidence="2" id="KW-1185">Reference proteome</keyword>
<accession>A0ABX8CL05</accession>